<name>A0A7S2H169_9EUKA</name>
<proteinExistence type="predicted"/>
<keyword evidence="2" id="KW-1133">Transmembrane helix</keyword>
<organism evidence="3">
    <name type="scientific">Haptolina brevifila</name>
    <dbReference type="NCBI Taxonomy" id="156173"/>
    <lineage>
        <taxon>Eukaryota</taxon>
        <taxon>Haptista</taxon>
        <taxon>Haptophyta</taxon>
        <taxon>Prymnesiophyceae</taxon>
        <taxon>Prymnesiales</taxon>
        <taxon>Prymnesiaceae</taxon>
        <taxon>Haptolina</taxon>
    </lineage>
</organism>
<feature type="region of interest" description="Disordered" evidence="1">
    <location>
        <begin position="107"/>
        <end position="139"/>
    </location>
</feature>
<accession>A0A7S2H169</accession>
<evidence type="ECO:0000256" key="1">
    <source>
        <dbReference type="SAM" id="MobiDB-lite"/>
    </source>
</evidence>
<feature type="transmembrane region" description="Helical" evidence="2">
    <location>
        <begin position="170"/>
        <end position="188"/>
    </location>
</feature>
<feature type="compositionally biased region" description="Low complexity" evidence="1">
    <location>
        <begin position="107"/>
        <end position="116"/>
    </location>
</feature>
<reference evidence="3" key="1">
    <citation type="submission" date="2021-01" db="EMBL/GenBank/DDBJ databases">
        <authorList>
            <person name="Corre E."/>
            <person name="Pelletier E."/>
            <person name="Niang G."/>
            <person name="Scheremetjew M."/>
            <person name="Finn R."/>
            <person name="Kale V."/>
            <person name="Holt S."/>
            <person name="Cochrane G."/>
            <person name="Meng A."/>
            <person name="Brown T."/>
            <person name="Cohen L."/>
        </authorList>
    </citation>
    <scope>NUCLEOTIDE SEQUENCE</scope>
    <source>
        <strain evidence="3">UTEX LB 985</strain>
    </source>
</reference>
<dbReference type="EMBL" id="HBGU01044477">
    <property type="protein sequence ID" value="CAD9477577.1"/>
    <property type="molecule type" value="Transcribed_RNA"/>
</dbReference>
<keyword evidence="2" id="KW-0472">Membrane</keyword>
<dbReference type="AlphaFoldDB" id="A0A7S2H169"/>
<sequence>MAASIEDEKDKLAGLSDEALFETVAQVEAELAAAKAALAVKLPPLTKTQGPCTFFEGTPIDCGAVADAVVSTYILSMSTAELEAATVDVQAKLATATAALEAKRSAGSGSASSARAPHVCDAPSTPAEALRERKNSSTAEKFADKLSPVVGKGMELLDTASEKTGMPKTGIVAAAVGLGLALVASFTGRKR</sequence>
<keyword evidence="2" id="KW-0812">Transmembrane</keyword>
<protein>
    <submittedName>
        <fullName evidence="3">Uncharacterized protein</fullName>
    </submittedName>
</protein>
<evidence type="ECO:0000256" key="2">
    <source>
        <dbReference type="SAM" id="Phobius"/>
    </source>
</evidence>
<gene>
    <name evidence="3" type="ORF">CBRE1094_LOCUS24247</name>
</gene>
<evidence type="ECO:0000313" key="3">
    <source>
        <dbReference type="EMBL" id="CAD9477577.1"/>
    </source>
</evidence>